<reference evidence="5 6" key="1">
    <citation type="journal article" date="2018" name="Mycol. Prog.">
        <title>Coniella lustricola, a new species from submerged detritus.</title>
        <authorList>
            <person name="Raudabaugh D.B."/>
            <person name="Iturriaga T."/>
            <person name="Carver A."/>
            <person name="Mondo S."/>
            <person name="Pangilinan J."/>
            <person name="Lipzen A."/>
            <person name="He G."/>
            <person name="Amirebrahimi M."/>
            <person name="Grigoriev I.V."/>
            <person name="Miller A.N."/>
        </authorList>
    </citation>
    <scope>NUCLEOTIDE SEQUENCE [LARGE SCALE GENOMIC DNA]</scope>
    <source>
        <strain evidence="5 6">B22-T-1</strain>
    </source>
</reference>
<feature type="domain" description="Centrosomin N-terminal motif 1" evidence="4">
    <location>
        <begin position="1"/>
        <end position="61"/>
    </location>
</feature>
<keyword evidence="3" id="KW-0175">Coiled coil</keyword>
<proteinExistence type="predicted"/>
<dbReference type="InParanoid" id="A0A2T2ZTD4"/>
<dbReference type="AlphaFoldDB" id="A0A2T2ZTD4"/>
<organism evidence="5 6">
    <name type="scientific">Coniella lustricola</name>
    <dbReference type="NCBI Taxonomy" id="2025994"/>
    <lineage>
        <taxon>Eukaryota</taxon>
        <taxon>Fungi</taxon>
        <taxon>Dikarya</taxon>
        <taxon>Ascomycota</taxon>
        <taxon>Pezizomycotina</taxon>
        <taxon>Sordariomycetes</taxon>
        <taxon>Sordariomycetidae</taxon>
        <taxon>Diaporthales</taxon>
        <taxon>Schizoparmaceae</taxon>
        <taxon>Coniella</taxon>
    </lineage>
</organism>
<sequence>MTALHKQNFDLKLELFHRRERQTVLDERIEALEAERMQAKQSRMDLIRELEQRDKAIEEAVEMIVALEARIDLLLRDQKILQQLQASENRHADHASDSFQHGLSRMPSFLSDCTDRTENLRRVYLHNNQDSLLSLMKTDCRGGNNGFVSPSISVLSEASF</sequence>
<dbReference type="OrthoDB" id="10251744at2759"/>
<dbReference type="STRING" id="2025994.A0A2T2ZTD4"/>
<dbReference type="InterPro" id="IPR012943">
    <property type="entry name" value="Cnn_1N"/>
</dbReference>
<dbReference type="Proteomes" id="UP000241462">
    <property type="component" value="Unassembled WGS sequence"/>
</dbReference>
<name>A0A2T2ZTD4_9PEZI</name>
<dbReference type="Pfam" id="PF07989">
    <property type="entry name" value="Cnn_1N"/>
    <property type="match status" value="1"/>
</dbReference>
<dbReference type="GO" id="GO:0005737">
    <property type="term" value="C:cytoplasm"/>
    <property type="evidence" value="ECO:0007669"/>
    <property type="project" value="UniProtKB-SubCell"/>
</dbReference>
<evidence type="ECO:0000256" key="2">
    <source>
        <dbReference type="ARBA" id="ARBA00022490"/>
    </source>
</evidence>
<dbReference type="GO" id="GO:0005815">
    <property type="term" value="C:microtubule organizing center"/>
    <property type="evidence" value="ECO:0007669"/>
    <property type="project" value="InterPro"/>
</dbReference>
<accession>A0A2T2ZTD4</accession>
<keyword evidence="2" id="KW-0963">Cytoplasm</keyword>
<dbReference type="EMBL" id="KZ678731">
    <property type="protein sequence ID" value="PSR76030.1"/>
    <property type="molecule type" value="Genomic_DNA"/>
</dbReference>
<evidence type="ECO:0000259" key="4">
    <source>
        <dbReference type="Pfam" id="PF07989"/>
    </source>
</evidence>
<evidence type="ECO:0000256" key="1">
    <source>
        <dbReference type="ARBA" id="ARBA00004496"/>
    </source>
</evidence>
<feature type="coiled-coil region" evidence="3">
    <location>
        <begin position="22"/>
        <end position="77"/>
    </location>
</feature>
<evidence type="ECO:0000313" key="5">
    <source>
        <dbReference type="EMBL" id="PSR76030.1"/>
    </source>
</evidence>
<evidence type="ECO:0000256" key="3">
    <source>
        <dbReference type="SAM" id="Coils"/>
    </source>
</evidence>
<protein>
    <recommendedName>
        <fullName evidence="4">Centrosomin N-terminal motif 1 domain-containing protein</fullName>
    </recommendedName>
</protein>
<gene>
    <name evidence="5" type="ORF">BD289DRAFT_378936</name>
</gene>
<evidence type="ECO:0000313" key="6">
    <source>
        <dbReference type="Proteomes" id="UP000241462"/>
    </source>
</evidence>
<comment type="subcellular location">
    <subcellularLocation>
        <location evidence="1">Cytoplasm</location>
    </subcellularLocation>
</comment>
<feature type="non-terminal residue" evidence="5">
    <location>
        <position position="160"/>
    </location>
</feature>
<keyword evidence="6" id="KW-1185">Reference proteome</keyword>